<dbReference type="SUPFAM" id="SSF51445">
    <property type="entry name" value="(Trans)glycosidases"/>
    <property type="match status" value="1"/>
</dbReference>
<keyword evidence="3 10" id="KW-0378">Hydrolase</keyword>
<evidence type="ECO:0000313" key="10">
    <source>
        <dbReference type="EMBL" id="UYQ91012.1"/>
    </source>
</evidence>
<comment type="cofactor">
    <cofactor evidence="1">
        <name>Ca(2+)</name>
        <dbReference type="ChEBI" id="CHEBI:29108"/>
    </cofactor>
</comment>
<evidence type="ECO:0000256" key="3">
    <source>
        <dbReference type="ARBA" id="ARBA00022801"/>
    </source>
</evidence>
<reference evidence="10" key="1">
    <citation type="submission" date="2022-10" db="EMBL/GenBank/DDBJ databases">
        <title>Chitinophaga sp. nov., isolated from soil.</title>
        <authorList>
            <person name="Jeon C.O."/>
        </authorList>
    </citation>
    <scope>NUCLEOTIDE SEQUENCE</scope>
    <source>
        <strain evidence="10">R8</strain>
    </source>
</reference>
<name>A0ABY6IX83_9BACT</name>
<evidence type="ECO:0000256" key="2">
    <source>
        <dbReference type="ARBA" id="ARBA00011245"/>
    </source>
</evidence>
<evidence type="ECO:0000313" key="11">
    <source>
        <dbReference type="Proteomes" id="UP001162741"/>
    </source>
</evidence>
<gene>
    <name evidence="10" type="ORF">MKQ68_13005</name>
</gene>
<dbReference type="InterPro" id="IPR017853">
    <property type="entry name" value="GH"/>
</dbReference>
<protein>
    <submittedName>
        <fullName evidence="10">Glycoside hydrolase family 97 protein</fullName>
    </submittedName>
</protein>
<dbReference type="Pfam" id="PF14509">
    <property type="entry name" value="GH97_C"/>
    <property type="match status" value="1"/>
</dbReference>
<dbReference type="GO" id="GO:0016787">
    <property type="term" value="F:hydrolase activity"/>
    <property type="evidence" value="ECO:0007669"/>
    <property type="project" value="UniProtKB-KW"/>
</dbReference>
<dbReference type="InterPro" id="IPR052720">
    <property type="entry name" value="Glycosyl_hydrolase_97"/>
</dbReference>
<feature type="signal peptide" evidence="6">
    <location>
        <begin position="1"/>
        <end position="22"/>
    </location>
</feature>
<dbReference type="InterPro" id="IPR019563">
    <property type="entry name" value="GH97_catalytic"/>
</dbReference>
<feature type="chain" id="PRO_5047115758" evidence="6">
    <location>
        <begin position="23"/>
        <end position="650"/>
    </location>
</feature>
<organism evidence="10 11">
    <name type="scientific">Chitinophaga horti</name>
    <dbReference type="NCBI Taxonomy" id="2920382"/>
    <lineage>
        <taxon>Bacteria</taxon>
        <taxon>Pseudomonadati</taxon>
        <taxon>Bacteroidota</taxon>
        <taxon>Chitinophagia</taxon>
        <taxon>Chitinophagales</taxon>
        <taxon>Chitinophagaceae</taxon>
        <taxon>Chitinophaga</taxon>
    </lineage>
</organism>
<keyword evidence="4" id="KW-0106">Calcium</keyword>
<dbReference type="EMBL" id="CP107006">
    <property type="protein sequence ID" value="UYQ91012.1"/>
    <property type="molecule type" value="Genomic_DNA"/>
</dbReference>
<dbReference type="PANTHER" id="PTHR35803:SF2">
    <property type="entry name" value="RETAINING ALPHA-GALACTOSIDASE"/>
    <property type="match status" value="1"/>
</dbReference>
<dbReference type="InterPro" id="IPR013785">
    <property type="entry name" value="Aldolase_TIM"/>
</dbReference>
<evidence type="ECO:0000256" key="5">
    <source>
        <dbReference type="ARBA" id="ARBA00023295"/>
    </source>
</evidence>
<dbReference type="InterPro" id="IPR014718">
    <property type="entry name" value="GH-type_carb-bd"/>
</dbReference>
<keyword evidence="6" id="KW-0732">Signal</keyword>
<evidence type="ECO:0000256" key="6">
    <source>
        <dbReference type="SAM" id="SignalP"/>
    </source>
</evidence>
<dbReference type="Proteomes" id="UP001162741">
    <property type="component" value="Chromosome"/>
</dbReference>
<evidence type="ECO:0000259" key="7">
    <source>
        <dbReference type="Pfam" id="PF10566"/>
    </source>
</evidence>
<sequence>MSITKSLAAAGLLLLQAGIIHAQQPYQLQSPDGKIKVEISVSDSVYYTVHVDGKALTDKAAIGLQTSAAKAGPLKVKSWKTSGTDAILEPIVWQKSKTITDKHNHMRIDLTNGLSLEWRAYNEGIAWHWLSSHKGNYTVLAEQAGFRFDPQGRSWYPQEDEFFSHNERLYKNYRIDSIDQRKLASLPALFDVKGVKVLLTESDLFNYPGMWLRGKGDGRLGGVFPAYPKEKKITSDRDEKVTARENYLARVNGPQSFPWRIMMIAREDKDLLANQLPYLLARPAKGDYSWIKPGKVQWDWWHYNNVYNVDFESGINNATYKYYIDVAAKYGIEYVLLDEGWCDTRDLLKLKPGIDIAELSAYAKSKGVDLLLWSSWLVLDKQLDTALDQFRKWGIKGIKVDFMQRDDQEMVNYYERVAKAAAARHMLVDFHGAYKPTGWLRSMPNVMTSEGVFGNEISKFAGSITPEHTATLPFTRMAAGPMDFTPGGMVNVQKDQFAVVPAEPNTLGTRCNQMAMYVVFESPLQMLCDIPTHYLREPECMQFLGPVPAVWQQTVPLQSKVGDYVAIARQAPNGNWYVGAMTDWSERELDVKLDFLPAGNYKVSVWKDGVNANKNAKDYKMETLSATNATNLHIKMAKGGGYVAVIEAVK</sequence>
<dbReference type="RefSeq" id="WP_264279504.1">
    <property type="nucleotide sequence ID" value="NZ_CP107006.1"/>
</dbReference>
<keyword evidence="11" id="KW-1185">Reference proteome</keyword>
<evidence type="ECO:0000256" key="1">
    <source>
        <dbReference type="ARBA" id="ARBA00001913"/>
    </source>
</evidence>
<keyword evidence="5" id="KW-0326">Glycosidase</keyword>
<dbReference type="Gene3D" id="2.60.40.1180">
    <property type="entry name" value="Golgi alpha-mannosidase II"/>
    <property type="match status" value="1"/>
</dbReference>
<evidence type="ECO:0000259" key="9">
    <source>
        <dbReference type="Pfam" id="PF14509"/>
    </source>
</evidence>
<feature type="domain" description="Glycosyl-hydrolase 97 N-terminal" evidence="8">
    <location>
        <begin position="28"/>
        <end position="283"/>
    </location>
</feature>
<dbReference type="InterPro" id="IPR013780">
    <property type="entry name" value="Glyco_hydro_b"/>
</dbReference>
<dbReference type="Pfam" id="PF14508">
    <property type="entry name" value="GH97_N"/>
    <property type="match status" value="1"/>
</dbReference>
<feature type="domain" description="Glycosyl-hydrolase 97 catalytic" evidence="7">
    <location>
        <begin position="300"/>
        <end position="452"/>
    </location>
</feature>
<dbReference type="Gene3D" id="2.70.98.10">
    <property type="match status" value="1"/>
</dbReference>
<dbReference type="InterPro" id="IPR029483">
    <property type="entry name" value="GH97_C"/>
</dbReference>
<dbReference type="InterPro" id="IPR029486">
    <property type="entry name" value="GH97_N"/>
</dbReference>
<proteinExistence type="predicted"/>
<evidence type="ECO:0000256" key="4">
    <source>
        <dbReference type="ARBA" id="ARBA00022837"/>
    </source>
</evidence>
<dbReference type="Gene3D" id="3.20.20.70">
    <property type="entry name" value="Aldolase class I"/>
    <property type="match status" value="1"/>
</dbReference>
<dbReference type="Pfam" id="PF10566">
    <property type="entry name" value="Glyco_hydro_97"/>
    <property type="match status" value="1"/>
</dbReference>
<comment type="subunit">
    <text evidence="2">Monomer.</text>
</comment>
<accession>A0ABY6IX83</accession>
<dbReference type="PANTHER" id="PTHR35803">
    <property type="entry name" value="GLUCAN 1,4-ALPHA-GLUCOSIDASE SUSB-RELATED"/>
    <property type="match status" value="1"/>
</dbReference>
<feature type="domain" description="Glycosyl-hydrolase 97 C-terminal oligomerisation" evidence="9">
    <location>
        <begin position="550"/>
        <end position="646"/>
    </location>
</feature>
<evidence type="ECO:0000259" key="8">
    <source>
        <dbReference type="Pfam" id="PF14508"/>
    </source>
</evidence>